<feature type="transmembrane region" description="Helical" evidence="7">
    <location>
        <begin position="55"/>
        <end position="77"/>
    </location>
</feature>
<feature type="transmembrane region" description="Helical" evidence="7">
    <location>
        <begin position="345"/>
        <end position="370"/>
    </location>
</feature>
<dbReference type="CDD" id="cd06173">
    <property type="entry name" value="MFS_MefA_like"/>
    <property type="match status" value="1"/>
</dbReference>
<evidence type="ECO:0000256" key="4">
    <source>
        <dbReference type="ARBA" id="ARBA00022692"/>
    </source>
</evidence>
<dbReference type="PANTHER" id="PTHR43266">
    <property type="entry name" value="MACROLIDE-EFFLUX PROTEIN"/>
    <property type="match status" value="1"/>
</dbReference>
<feature type="transmembrane region" description="Helical" evidence="7">
    <location>
        <begin position="138"/>
        <end position="157"/>
    </location>
</feature>
<keyword evidence="2" id="KW-0813">Transport</keyword>
<protein>
    <recommendedName>
        <fullName evidence="8">Major facilitator superfamily (MFS) profile domain-containing protein</fullName>
    </recommendedName>
</protein>
<feature type="transmembrane region" description="Helical" evidence="7">
    <location>
        <begin position="382"/>
        <end position="401"/>
    </location>
</feature>
<dbReference type="SUPFAM" id="SSF103473">
    <property type="entry name" value="MFS general substrate transporter"/>
    <property type="match status" value="1"/>
</dbReference>
<reference evidence="9 10" key="1">
    <citation type="journal article" date="2016" name="Nat. Commun.">
        <title>Thousands of microbial genomes shed light on interconnected biogeochemical processes in an aquifer system.</title>
        <authorList>
            <person name="Anantharaman K."/>
            <person name="Brown C.T."/>
            <person name="Hug L.A."/>
            <person name="Sharon I."/>
            <person name="Castelle C.J."/>
            <person name="Probst A.J."/>
            <person name="Thomas B.C."/>
            <person name="Singh A."/>
            <person name="Wilkins M.J."/>
            <person name="Karaoz U."/>
            <person name="Brodie E.L."/>
            <person name="Williams K.H."/>
            <person name="Hubbard S.S."/>
            <person name="Banfield J.F."/>
        </authorList>
    </citation>
    <scope>NUCLEOTIDE SEQUENCE [LARGE SCALE GENOMIC DNA]</scope>
</reference>
<accession>A0A1F5KHY5</accession>
<proteinExistence type="predicted"/>
<feature type="transmembrane region" description="Helical" evidence="7">
    <location>
        <begin position="273"/>
        <end position="292"/>
    </location>
</feature>
<dbReference type="Proteomes" id="UP000177328">
    <property type="component" value="Unassembled WGS sequence"/>
</dbReference>
<dbReference type="Gene3D" id="1.20.1250.20">
    <property type="entry name" value="MFS general substrate transporter like domains"/>
    <property type="match status" value="1"/>
</dbReference>
<evidence type="ECO:0000256" key="6">
    <source>
        <dbReference type="ARBA" id="ARBA00023136"/>
    </source>
</evidence>
<feature type="transmembrane region" description="Helical" evidence="7">
    <location>
        <begin position="407"/>
        <end position="430"/>
    </location>
</feature>
<dbReference type="PROSITE" id="PS50850">
    <property type="entry name" value="MFS"/>
    <property type="match status" value="1"/>
</dbReference>
<feature type="transmembrane region" description="Helical" evidence="7">
    <location>
        <begin position="237"/>
        <end position="261"/>
    </location>
</feature>
<evidence type="ECO:0000256" key="2">
    <source>
        <dbReference type="ARBA" id="ARBA00022448"/>
    </source>
</evidence>
<feature type="transmembrane region" description="Helical" evidence="7">
    <location>
        <begin position="82"/>
        <end position="100"/>
    </location>
</feature>
<dbReference type="PANTHER" id="PTHR43266:SF2">
    <property type="entry name" value="MAJOR FACILITATOR SUPERFAMILY (MFS) PROFILE DOMAIN-CONTAINING PROTEIN"/>
    <property type="match status" value="1"/>
</dbReference>
<dbReference type="GO" id="GO:0005886">
    <property type="term" value="C:plasma membrane"/>
    <property type="evidence" value="ECO:0007669"/>
    <property type="project" value="UniProtKB-SubCell"/>
</dbReference>
<keyword evidence="6 7" id="KW-0472">Membrane</keyword>
<feature type="transmembrane region" description="Helical" evidence="7">
    <location>
        <begin position="20"/>
        <end position="43"/>
    </location>
</feature>
<keyword evidence="4 7" id="KW-0812">Transmembrane</keyword>
<comment type="subcellular location">
    <subcellularLocation>
        <location evidence="1">Cell membrane</location>
        <topology evidence="1">Multi-pass membrane protein</topology>
    </subcellularLocation>
</comment>
<dbReference type="InterPro" id="IPR011701">
    <property type="entry name" value="MFS"/>
</dbReference>
<feature type="transmembrane region" description="Helical" evidence="7">
    <location>
        <begin position="163"/>
        <end position="185"/>
    </location>
</feature>
<dbReference type="InterPro" id="IPR020846">
    <property type="entry name" value="MFS_dom"/>
</dbReference>
<dbReference type="GO" id="GO:0022857">
    <property type="term" value="F:transmembrane transporter activity"/>
    <property type="evidence" value="ECO:0007669"/>
    <property type="project" value="InterPro"/>
</dbReference>
<evidence type="ECO:0000256" key="3">
    <source>
        <dbReference type="ARBA" id="ARBA00022475"/>
    </source>
</evidence>
<dbReference type="AlphaFoldDB" id="A0A1F5KHY5"/>
<organism evidence="9 10">
    <name type="scientific">Candidatus Daviesbacteria bacterium RIFCSPHIGHO2_02_FULL_43_12</name>
    <dbReference type="NCBI Taxonomy" id="1797776"/>
    <lineage>
        <taxon>Bacteria</taxon>
        <taxon>Candidatus Daviesiibacteriota</taxon>
    </lineage>
</organism>
<gene>
    <name evidence="9" type="ORF">A3D25_00360</name>
</gene>
<dbReference type="InterPro" id="IPR036259">
    <property type="entry name" value="MFS_trans_sf"/>
</dbReference>
<evidence type="ECO:0000256" key="7">
    <source>
        <dbReference type="SAM" id="Phobius"/>
    </source>
</evidence>
<name>A0A1F5KHY5_9BACT</name>
<comment type="caution">
    <text evidence="9">The sequence shown here is derived from an EMBL/GenBank/DDBJ whole genome shotgun (WGS) entry which is preliminary data.</text>
</comment>
<keyword evidence="5 7" id="KW-1133">Transmembrane helix</keyword>
<evidence type="ECO:0000256" key="5">
    <source>
        <dbReference type="ARBA" id="ARBA00022989"/>
    </source>
</evidence>
<feature type="domain" description="Major facilitator superfamily (MFS) profile" evidence="8">
    <location>
        <begin position="236"/>
        <end position="450"/>
    </location>
</feature>
<sequence>MEEKDRSVRSVLANPAFTKLWSNQIFVQLAYNSLNFTLLLWVFKLASSNTAVSGLMLSIYLPPVIFGVFAGVFVDLFDRRKIMRIIDLLMALCFVGLIFFKDYLPTVYLFTFLVNTLAIFYLSSEASAIPIIVKKSQLLLANSLFSTTVFLSFLVGFGLSGPLISLFSIDFVFGLGALVLFMGFLSTFSMPSMRSALDDDALELKNALRKRSIQGIDRLIRTEIRKTINLIKDKPQVLTAILIISMEQAIVGVLGVLIPSFLERVVHIKATDASIVLVIPLGVGMSLGGLFIGKLGHLWPKRRIVATGTALAGLLLGLVGSGPFLNPISSRIHTVLPFFYRPSHAGALVVGSFLLGLAMVSVIVPSQTAIQEETPENTRGKVFSVLNMTMSGLALVPILVIGPLSDIIGPALIFVLIGLTVFWAGITGLYPKYNPLSGFLPKGWRTFLGN</sequence>
<evidence type="ECO:0000259" key="8">
    <source>
        <dbReference type="PROSITE" id="PS50850"/>
    </source>
</evidence>
<keyword evidence="3" id="KW-1003">Cell membrane</keyword>
<dbReference type="Pfam" id="PF07690">
    <property type="entry name" value="MFS_1"/>
    <property type="match status" value="1"/>
</dbReference>
<feature type="transmembrane region" description="Helical" evidence="7">
    <location>
        <begin position="304"/>
        <end position="325"/>
    </location>
</feature>
<feature type="transmembrane region" description="Helical" evidence="7">
    <location>
        <begin position="106"/>
        <end position="126"/>
    </location>
</feature>
<dbReference type="EMBL" id="MFDD01000008">
    <property type="protein sequence ID" value="OGE40557.1"/>
    <property type="molecule type" value="Genomic_DNA"/>
</dbReference>
<evidence type="ECO:0000313" key="10">
    <source>
        <dbReference type="Proteomes" id="UP000177328"/>
    </source>
</evidence>
<evidence type="ECO:0000313" key="9">
    <source>
        <dbReference type="EMBL" id="OGE40557.1"/>
    </source>
</evidence>
<evidence type="ECO:0000256" key="1">
    <source>
        <dbReference type="ARBA" id="ARBA00004651"/>
    </source>
</evidence>